<protein>
    <recommendedName>
        <fullName evidence="2">ABC transporter substrate-binding protein</fullName>
    </recommendedName>
</protein>
<evidence type="ECO:0008006" key="2">
    <source>
        <dbReference type="Google" id="ProtNLM"/>
    </source>
</evidence>
<dbReference type="PANTHER" id="PTHR35271:SF1">
    <property type="entry name" value="ABC TRANSPORTER, SUBSTRATE-BINDING LIPOPROTEIN"/>
    <property type="match status" value="1"/>
</dbReference>
<accession>A0A3B1CD96</accession>
<dbReference type="AlphaFoldDB" id="A0A3B1CD96"/>
<dbReference type="PANTHER" id="PTHR35271">
    <property type="entry name" value="ABC TRANSPORTER, SUBSTRATE-BINDING LIPOPROTEIN-RELATED"/>
    <property type="match status" value="1"/>
</dbReference>
<dbReference type="Pfam" id="PF04392">
    <property type="entry name" value="ABC_sub_bind"/>
    <property type="match status" value="1"/>
</dbReference>
<reference evidence="1" key="1">
    <citation type="submission" date="2018-06" db="EMBL/GenBank/DDBJ databases">
        <authorList>
            <person name="Zhirakovskaya E."/>
        </authorList>
    </citation>
    <scope>NUCLEOTIDE SEQUENCE</scope>
</reference>
<proteinExistence type="predicted"/>
<gene>
    <name evidence="1" type="ORF">MNBD_NITROSPINAE01-423</name>
</gene>
<dbReference type="Gene3D" id="3.40.50.2300">
    <property type="match status" value="2"/>
</dbReference>
<organism evidence="1">
    <name type="scientific">hydrothermal vent metagenome</name>
    <dbReference type="NCBI Taxonomy" id="652676"/>
    <lineage>
        <taxon>unclassified sequences</taxon>
        <taxon>metagenomes</taxon>
        <taxon>ecological metagenomes</taxon>
    </lineage>
</organism>
<name>A0A3B1CD96_9ZZZZ</name>
<dbReference type="CDD" id="cd06325">
    <property type="entry name" value="PBP1_ABC_unchar_transporter"/>
    <property type="match status" value="1"/>
</dbReference>
<dbReference type="InterPro" id="IPR007487">
    <property type="entry name" value="ABC_transpt-TYRBP-like"/>
</dbReference>
<dbReference type="EMBL" id="UOGC01000129">
    <property type="protein sequence ID" value="VAX21878.1"/>
    <property type="molecule type" value="Genomic_DNA"/>
</dbReference>
<sequence>MKRNLAKKVVCFMAVAAFAVIANVPPANAKRALAIKSLDIHPYQEAVQGFMSTVNCVVEETVYMKGAGGEHIVFRLKKGGVDLIFTLGVNALNLVLDKFHNIPVVYSFVLNPGSTKKILSQDARTNMTGISMVIPPEMQFRAILQAAPSVKRVGVVYDPTKTIRLIVEARKSAKKLGLTLVEKRISKKKDAIEAISGMRGEVDAIWMAADTTAITPESIKYMLLYSFRTGIPLIGISDKYVKNGALIALSFDSEDIGKQAGEIASRVLDGEDVASILPAKPRKLKLSINVNTAKKLGLNIPDVLIAEAYRVYK</sequence>
<evidence type="ECO:0000313" key="1">
    <source>
        <dbReference type="EMBL" id="VAX21878.1"/>
    </source>
</evidence>